<feature type="non-terminal residue" evidence="1">
    <location>
        <position position="36"/>
    </location>
</feature>
<reference evidence="1 2" key="1">
    <citation type="submission" date="2015-02" db="EMBL/GenBank/DDBJ databases">
        <title>Genome Sequencing of Rickettsiales.</title>
        <authorList>
            <person name="Daugherty S.C."/>
            <person name="Su Q."/>
            <person name="Abolude K."/>
            <person name="Beier-Sexton M."/>
            <person name="Carlyon J.A."/>
            <person name="Carter R."/>
            <person name="Day N.P."/>
            <person name="Dumler S.J."/>
            <person name="Dyachenko V."/>
            <person name="Godinez A."/>
            <person name="Kurtti T.J."/>
            <person name="Lichay M."/>
            <person name="Mullins K.E."/>
            <person name="Ott S."/>
            <person name="Pappas-Brown V."/>
            <person name="Paris D.H."/>
            <person name="Patel P."/>
            <person name="Richards A.L."/>
            <person name="Sadzewicz L."/>
            <person name="Sears K."/>
            <person name="Seidman D."/>
            <person name="Sengamalay N."/>
            <person name="Stenos J."/>
            <person name="Tallon L.J."/>
            <person name="Vincent G."/>
            <person name="Fraser C.M."/>
            <person name="Munderloh U."/>
            <person name="Dunning-Hotopp J.C."/>
        </authorList>
    </citation>
    <scope>NUCLEOTIDE SEQUENCE [LARGE SCALE GENOMIC DNA]</scope>
    <source>
        <strain evidence="1 2">Fuller</strain>
    </source>
</reference>
<organism evidence="1 2">
    <name type="scientific">Orientia chuto str. Dubai</name>
    <dbReference type="NCBI Taxonomy" id="1359168"/>
    <lineage>
        <taxon>Bacteria</taxon>
        <taxon>Pseudomonadati</taxon>
        <taxon>Pseudomonadota</taxon>
        <taxon>Alphaproteobacteria</taxon>
        <taxon>Rickettsiales</taxon>
        <taxon>Rickettsiaceae</taxon>
        <taxon>Rickettsieae</taxon>
        <taxon>Orientia</taxon>
    </lineage>
</organism>
<comment type="caution">
    <text evidence="1">The sequence shown here is derived from an EMBL/GenBank/DDBJ whole genome shotgun (WGS) entry which is preliminary data.</text>
</comment>
<dbReference type="AlphaFoldDB" id="A0A0F3MM83"/>
<keyword evidence="2" id="KW-1185">Reference proteome</keyword>
<name>A0A0F3MM83_9RICK</name>
<protein>
    <submittedName>
        <fullName evidence="1">Uncharacterized protein</fullName>
    </submittedName>
</protein>
<accession>A0A0F3MM83</accession>
<dbReference type="Proteomes" id="UP000033616">
    <property type="component" value="Unassembled WGS sequence"/>
</dbReference>
<gene>
    <name evidence="1" type="ORF">OCHUTO_0308</name>
</gene>
<evidence type="ECO:0000313" key="1">
    <source>
        <dbReference type="EMBL" id="KJV56888.1"/>
    </source>
</evidence>
<sequence>MSSIVLKFTNRLLSKIDTPNEKITIVYRDETERGLV</sequence>
<dbReference type="EMBL" id="LANP01000005">
    <property type="protein sequence ID" value="KJV56888.1"/>
    <property type="molecule type" value="Genomic_DNA"/>
</dbReference>
<evidence type="ECO:0000313" key="2">
    <source>
        <dbReference type="Proteomes" id="UP000033616"/>
    </source>
</evidence>
<proteinExistence type="predicted"/>